<dbReference type="GO" id="GO:0051131">
    <property type="term" value="P:chaperone-mediated protein complex assembly"/>
    <property type="evidence" value="ECO:0007669"/>
    <property type="project" value="TreeGrafter"/>
</dbReference>
<feature type="region of interest" description="Disordered" evidence="1">
    <location>
        <begin position="1"/>
        <end position="31"/>
    </location>
</feature>
<feature type="domain" description="ATPase AAA-type core" evidence="2">
    <location>
        <begin position="351"/>
        <end position="486"/>
    </location>
</feature>
<dbReference type="GO" id="GO:0004176">
    <property type="term" value="F:ATP-dependent peptidase activity"/>
    <property type="evidence" value="ECO:0007669"/>
    <property type="project" value="InterPro"/>
</dbReference>
<dbReference type="AlphaFoldDB" id="A0A1I4MIZ7"/>
<sequence>MSKSKSDRQRAANAIARVRRDSTSVTGPRAPSAPLPRLEMLAGGEFVGWDACVDAKIRLSYLPVAQLPSKCRRAVQIAIDDTTARTLRRCRAVLFELSTSVVARIDVSQAAARCHEALAFNLAALGCPQASAEISAAAAQHVSFLLSQEYYGEAYLCLRAAIVWASDACQDLTHEPYNPEPNYARLSKCELNAERWHAFGYALRDAEAQLQAADDVLRGGAGMTAPQDGDLALDFLGDGVAYPTPEEVAETRARESAAAPERPEPTAVRTLVVVPSLGHLAKPTTYAQERRDSPRAEFDRIAGKALPLLGAPDPQAFVEGGSAAAPWLRPVFETLAQDLVGAPYAWLRPTVLVSSPGTGKTATVRAVARLLGLPLRLYSAAGASDGSFGGTSRQWGTGRASIPLQAILQEETATVAVGIDEIEKSSADRRNGSLGDVLLPFLERENAKSIFDLYIETGVNLSAVTYLATANSISGIPEALRDRLRILEVPSPGIEHLPVVAANLVSEIRAERGLDAAWLPDLDGEELDLVGKHWRGGSLRPLRRLVETVLAGRDRLAPRH</sequence>
<dbReference type="GO" id="GO:0004252">
    <property type="term" value="F:serine-type endopeptidase activity"/>
    <property type="evidence" value="ECO:0007669"/>
    <property type="project" value="InterPro"/>
</dbReference>
<dbReference type="Gene3D" id="3.40.50.300">
    <property type="entry name" value="P-loop containing nucleotide triphosphate hydrolases"/>
    <property type="match status" value="1"/>
</dbReference>
<feature type="compositionally biased region" description="Basic and acidic residues" evidence="1">
    <location>
        <begin position="1"/>
        <end position="10"/>
    </location>
</feature>
<dbReference type="InterPro" id="IPR003959">
    <property type="entry name" value="ATPase_AAA_core"/>
</dbReference>
<dbReference type="GO" id="GO:0007005">
    <property type="term" value="P:mitochondrion organization"/>
    <property type="evidence" value="ECO:0007669"/>
    <property type="project" value="TreeGrafter"/>
</dbReference>
<dbReference type="PANTHER" id="PTHR43718:SF2">
    <property type="entry name" value="LON PROTEASE HOMOLOG, MITOCHONDRIAL"/>
    <property type="match status" value="1"/>
</dbReference>
<protein>
    <submittedName>
        <fullName evidence="3">ATPase family associated with various cellular activities (AAA)</fullName>
    </submittedName>
</protein>
<evidence type="ECO:0000313" key="4">
    <source>
        <dbReference type="Proteomes" id="UP000198804"/>
    </source>
</evidence>
<dbReference type="STRING" id="414703.SAMN04488125_13921"/>
<dbReference type="GO" id="GO:0006515">
    <property type="term" value="P:protein quality control for misfolded or incompletely synthesized proteins"/>
    <property type="evidence" value="ECO:0007669"/>
    <property type="project" value="TreeGrafter"/>
</dbReference>
<evidence type="ECO:0000256" key="1">
    <source>
        <dbReference type="SAM" id="MobiDB-lite"/>
    </source>
</evidence>
<organism evidence="3 4">
    <name type="scientific">Methylorubrum salsuginis</name>
    <dbReference type="NCBI Taxonomy" id="414703"/>
    <lineage>
        <taxon>Bacteria</taxon>
        <taxon>Pseudomonadati</taxon>
        <taxon>Pseudomonadota</taxon>
        <taxon>Alphaproteobacteria</taxon>
        <taxon>Hyphomicrobiales</taxon>
        <taxon>Methylobacteriaceae</taxon>
        <taxon>Methylorubrum</taxon>
    </lineage>
</organism>
<keyword evidence="4" id="KW-1185">Reference proteome</keyword>
<proteinExistence type="predicted"/>
<gene>
    <name evidence="3" type="ORF">SAMN04488125_13921</name>
</gene>
<dbReference type="Pfam" id="PF00004">
    <property type="entry name" value="AAA"/>
    <property type="match status" value="1"/>
</dbReference>
<dbReference type="EMBL" id="FOSV01000039">
    <property type="protein sequence ID" value="SFM03189.1"/>
    <property type="molecule type" value="Genomic_DNA"/>
</dbReference>
<evidence type="ECO:0000259" key="2">
    <source>
        <dbReference type="Pfam" id="PF00004"/>
    </source>
</evidence>
<dbReference type="GO" id="GO:0003697">
    <property type="term" value="F:single-stranded DNA binding"/>
    <property type="evidence" value="ECO:0007669"/>
    <property type="project" value="TreeGrafter"/>
</dbReference>
<name>A0A1I4MIZ7_9HYPH</name>
<dbReference type="InterPro" id="IPR027065">
    <property type="entry name" value="Lon_Prtase"/>
</dbReference>
<accession>A0A1I4MIZ7</accession>
<reference evidence="4" key="1">
    <citation type="submission" date="2016-10" db="EMBL/GenBank/DDBJ databases">
        <authorList>
            <person name="Varghese N."/>
            <person name="Submissions S."/>
        </authorList>
    </citation>
    <scope>NUCLEOTIDE SEQUENCE [LARGE SCALE GENOMIC DNA]</scope>
    <source>
        <strain evidence="4">CGMCC 1.6474</strain>
    </source>
</reference>
<dbReference type="SUPFAM" id="SSF52540">
    <property type="entry name" value="P-loop containing nucleoside triphosphate hydrolases"/>
    <property type="match status" value="1"/>
</dbReference>
<dbReference type="GO" id="GO:0005524">
    <property type="term" value="F:ATP binding"/>
    <property type="evidence" value="ECO:0007669"/>
    <property type="project" value="InterPro"/>
</dbReference>
<dbReference type="RefSeq" id="WP_165616548.1">
    <property type="nucleotide sequence ID" value="NZ_FOSV01000039.1"/>
</dbReference>
<dbReference type="PANTHER" id="PTHR43718">
    <property type="entry name" value="LON PROTEASE"/>
    <property type="match status" value="1"/>
</dbReference>
<dbReference type="GO" id="GO:0016887">
    <property type="term" value="F:ATP hydrolysis activity"/>
    <property type="evidence" value="ECO:0007669"/>
    <property type="project" value="InterPro"/>
</dbReference>
<dbReference type="InterPro" id="IPR027417">
    <property type="entry name" value="P-loop_NTPase"/>
</dbReference>
<evidence type="ECO:0000313" key="3">
    <source>
        <dbReference type="EMBL" id="SFM03189.1"/>
    </source>
</evidence>
<dbReference type="Proteomes" id="UP000198804">
    <property type="component" value="Unassembled WGS sequence"/>
</dbReference>